<dbReference type="EMBL" id="MK072090">
    <property type="protein sequence ID" value="AYV78687.1"/>
    <property type="molecule type" value="Genomic_DNA"/>
</dbReference>
<organism evidence="1">
    <name type="scientific">Edafosvirus sp</name>
    <dbReference type="NCBI Taxonomy" id="2487765"/>
    <lineage>
        <taxon>Viruses</taxon>
        <taxon>Varidnaviria</taxon>
        <taxon>Bamfordvirae</taxon>
        <taxon>Nucleocytoviricota</taxon>
        <taxon>Megaviricetes</taxon>
        <taxon>Imitervirales</taxon>
        <taxon>Mimiviridae</taxon>
        <taxon>Klosneuvirinae</taxon>
    </lineage>
</organism>
<protein>
    <submittedName>
        <fullName evidence="1">Uncharacterized protein</fullName>
    </submittedName>
</protein>
<reference evidence="1" key="1">
    <citation type="submission" date="2018-10" db="EMBL/GenBank/DDBJ databases">
        <title>Hidden diversity of soil giant viruses.</title>
        <authorList>
            <person name="Schulz F."/>
            <person name="Alteio L."/>
            <person name="Goudeau D."/>
            <person name="Ryan E.M."/>
            <person name="Malmstrom R.R."/>
            <person name="Blanchard J."/>
            <person name="Woyke T."/>
        </authorList>
    </citation>
    <scope>NUCLEOTIDE SEQUENCE</scope>
    <source>
        <strain evidence="1">EDV1</strain>
    </source>
</reference>
<evidence type="ECO:0000313" key="1">
    <source>
        <dbReference type="EMBL" id="AYV78687.1"/>
    </source>
</evidence>
<gene>
    <name evidence="1" type="ORF">Edafosvirus25_1</name>
</gene>
<accession>A0A3G4ZUV3</accession>
<proteinExistence type="predicted"/>
<sequence length="411" mass="46926">DEFKSGTYEVVCTVDDPSIPRCFRCTLPVHKSNRVTINAEFISLMMCQRCATFLGLGPRCCFDGCKSLPLPITDRSIICEVSNCNNTKSEYFCSKHIRKCPNKCRWNMCLTCYEKHFCSCGATNCSMARDEKGHRTSENVPMSRCDECHFYKHKTTPLMKYDEDVKKCAPKTVNVCCDCEHLPHIQELRKNPPVHRKEHYFCACGDRVCIESITKHHLSHGYGSLPFCESCGTRDIHKLHTAMAKARCFECPSRMAQLCCQCYVATQVIPELSGSDENPIEQVRRLLAGIQGLALIVKDLIHIHVHPDDKKLGLLKCDFIPSYSHSREAKLPFPIFSPGLDKCKISGCEKSVCRTHRSEVQFAVVCKSDHSVLDPLGYCLESLRLEFDRKQAEHRRAEKEYRRAYAHGDFY</sequence>
<feature type="non-terminal residue" evidence="1">
    <location>
        <position position="1"/>
    </location>
</feature>
<name>A0A3G4ZUV3_9VIRU</name>